<reference evidence="2 3" key="1">
    <citation type="journal article" date="2015" name="Nature">
        <title>rRNA introns, odd ribosomes, and small enigmatic genomes across a large radiation of phyla.</title>
        <authorList>
            <person name="Brown C.T."/>
            <person name="Hug L.A."/>
            <person name="Thomas B.C."/>
            <person name="Sharon I."/>
            <person name="Castelle C.J."/>
            <person name="Singh A."/>
            <person name="Wilkins M.J."/>
            <person name="Williams K.H."/>
            <person name="Banfield J.F."/>
        </authorList>
    </citation>
    <scope>NUCLEOTIDE SEQUENCE [LARGE SCALE GENOMIC DNA]</scope>
</reference>
<dbReference type="AlphaFoldDB" id="A0A0G1J8R1"/>
<dbReference type="InterPro" id="IPR001650">
    <property type="entry name" value="Helicase_C-like"/>
</dbReference>
<keyword evidence="2" id="KW-0347">Helicase</keyword>
<keyword evidence="2" id="KW-0378">Hydrolase</keyword>
<keyword evidence="2" id="KW-0547">Nucleotide-binding</keyword>
<proteinExistence type="predicted"/>
<organism evidence="2 3">
    <name type="scientific">Candidatus Uhrbacteria bacterium GW2011_GWF2_44_350</name>
    <dbReference type="NCBI Taxonomy" id="1619000"/>
    <lineage>
        <taxon>Bacteria</taxon>
        <taxon>Candidatus Uhriibacteriota</taxon>
    </lineage>
</organism>
<dbReference type="InterPro" id="IPR027417">
    <property type="entry name" value="P-loop_NTPase"/>
</dbReference>
<evidence type="ECO:0000313" key="3">
    <source>
        <dbReference type="Proteomes" id="UP000034154"/>
    </source>
</evidence>
<comment type="caution">
    <text evidence="2">The sequence shown here is derived from an EMBL/GenBank/DDBJ whole genome shotgun (WGS) entry which is preliminary data.</text>
</comment>
<dbReference type="Proteomes" id="UP000034154">
    <property type="component" value="Unassembled WGS sequence"/>
</dbReference>
<gene>
    <name evidence="2" type="ORF">UW63_C0089G0002</name>
</gene>
<dbReference type="EMBL" id="LCJB01000089">
    <property type="protein sequence ID" value="KKT68031.1"/>
    <property type="molecule type" value="Genomic_DNA"/>
</dbReference>
<keyword evidence="2" id="KW-0067">ATP-binding</keyword>
<name>A0A0G1J8R1_9BACT</name>
<sequence>MSDKPEKQNETEGFEDTKIDRRVIVRETEIEVPFSFTADNYQILARIVSFDQSRNKLILDDIKKLATENQKILVLSERKEHLEVLNMCLKGVCETIVITGDDSTSARKTKFAQIESGHYQVILATGQLFGEGIDIPDIPVGFRRQAFTIHRSNSWSTKNGLRLPRCQNQISRSAV</sequence>
<evidence type="ECO:0000259" key="1">
    <source>
        <dbReference type="Pfam" id="PF00271"/>
    </source>
</evidence>
<dbReference type="GO" id="GO:0004386">
    <property type="term" value="F:helicase activity"/>
    <property type="evidence" value="ECO:0007669"/>
    <property type="project" value="UniProtKB-KW"/>
</dbReference>
<dbReference type="SUPFAM" id="SSF52540">
    <property type="entry name" value="P-loop containing nucleoside triphosphate hydrolases"/>
    <property type="match status" value="1"/>
</dbReference>
<protein>
    <submittedName>
        <fullName evidence="2">Type III restriction enzyme, res subunit:DEAD/DEAH box helicase</fullName>
    </submittedName>
</protein>
<evidence type="ECO:0000313" key="2">
    <source>
        <dbReference type="EMBL" id="KKT68031.1"/>
    </source>
</evidence>
<accession>A0A0G1J8R1</accession>
<dbReference type="Pfam" id="PF00271">
    <property type="entry name" value="Helicase_C"/>
    <property type="match status" value="1"/>
</dbReference>
<dbReference type="Gene3D" id="3.40.50.300">
    <property type="entry name" value="P-loop containing nucleotide triphosphate hydrolases"/>
    <property type="match status" value="1"/>
</dbReference>
<feature type="domain" description="Helicase C-terminal" evidence="1">
    <location>
        <begin position="63"/>
        <end position="139"/>
    </location>
</feature>